<evidence type="ECO:0000256" key="9">
    <source>
        <dbReference type="ARBA" id="ARBA00022777"/>
    </source>
</evidence>
<dbReference type="Gene3D" id="6.10.340.10">
    <property type="match status" value="1"/>
</dbReference>
<feature type="compositionally biased region" description="Basic and acidic residues" evidence="15">
    <location>
        <begin position="130"/>
        <end position="141"/>
    </location>
</feature>
<evidence type="ECO:0000256" key="11">
    <source>
        <dbReference type="ARBA" id="ARBA00022989"/>
    </source>
</evidence>
<name>A0ABR7G2M1_9FIRM</name>
<accession>A0ABR7G2M1</accession>
<evidence type="ECO:0000256" key="2">
    <source>
        <dbReference type="ARBA" id="ARBA00004651"/>
    </source>
</evidence>
<keyword evidence="9" id="KW-0418">Kinase</keyword>
<evidence type="ECO:0000256" key="7">
    <source>
        <dbReference type="ARBA" id="ARBA00022692"/>
    </source>
</evidence>
<feature type="transmembrane region" description="Helical" evidence="16">
    <location>
        <begin position="231"/>
        <end position="250"/>
    </location>
</feature>
<comment type="caution">
    <text evidence="19">The sequence shown here is derived from an EMBL/GenBank/DDBJ whole genome shotgun (WGS) entry which is preliminary data.</text>
</comment>
<dbReference type="Pfam" id="PF00672">
    <property type="entry name" value="HAMP"/>
    <property type="match status" value="1"/>
</dbReference>
<dbReference type="CDD" id="cd06225">
    <property type="entry name" value="HAMP"/>
    <property type="match status" value="1"/>
</dbReference>
<keyword evidence="11 16" id="KW-1133">Transmembrane helix</keyword>
<keyword evidence="14" id="KW-0175">Coiled coil</keyword>
<evidence type="ECO:0000259" key="18">
    <source>
        <dbReference type="PROSITE" id="PS50885"/>
    </source>
</evidence>
<keyword evidence="12" id="KW-0902">Two-component regulatory system</keyword>
<evidence type="ECO:0000256" key="10">
    <source>
        <dbReference type="ARBA" id="ARBA00022840"/>
    </source>
</evidence>
<dbReference type="InterPro" id="IPR003660">
    <property type="entry name" value="HAMP_dom"/>
</dbReference>
<feature type="region of interest" description="Disordered" evidence="15">
    <location>
        <begin position="124"/>
        <end position="164"/>
    </location>
</feature>
<dbReference type="InterPro" id="IPR003594">
    <property type="entry name" value="HATPase_dom"/>
</dbReference>
<evidence type="ECO:0000256" key="13">
    <source>
        <dbReference type="ARBA" id="ARBA00023136"/>
    </source>
</evidence>
<keyword evidence="6" id="KW-0808">Transferase</keyword>
<dbReference type="CDD" id="cd00082">
    <property type="entry name" value="HisKA"/>
    <property type="match status" value="1"/>
</dbReference>
<protein>
    <recommendedName>
        <fullName evidence="3">histidine kinase</fullName>
        <ecNumber evidence="3">2.7.13.3</ecNumber>
    </recommendedName>
</protein>
<dbReference type="PANTHER" id="PTHR45528:SF1">
    <property type="entry name" value="SENSOR HISTIDINE KINASE CPXA"/>
    <property type="match status" value="1"/>
</dbReference>
<evidence type="ECO:0000256" key="5">
    <source>
        <dbReference type="ARBA" id="ARBA00022553"/>
    </source>
</evidence>
<evidence type="ECO:0000256" key="1">
    <source>
        <dbReference type="ARBA" id="ARBA00000085"/>
    </source>
</evidence>
<proteinExistence type="predicted"/>
<evidence type="ECO:0000313" key="20">
    <source>
        <dbReference type="Proteomes" id="UP000628463"/>
    </source>
</evidence>
<feature type="domain" description="Histidine kinase" evidence="17">
    <location>
        <begin position="333"/>
        <end position="550"/>
    </location>
</feature>
<keyword evidence="10" id="KW-0067">ATP-binding</keyword>
<dbReference type="SUPFAM" id="SSF158472">
    <property type="entry name" value="HAMP domain-like"/>
    <property type="match status" value="1"/>
</dbReference>
<dbReference type="EMBL" id="JACOPD010000006">
    <property type="protein sequence ID" value="MBC5681288.1"/>
    <property type="molecule type" value="Genomic_DNA"/>
</dbReference>
<keyword evidence="13 16" id="KW-0472">Membrane</keyword>
<feature type="compositionally biased region" description="Basic and acidic residues" evidence="15">
    <location>
        <begin position="148"/>
        <end position="159"/>
    </location>
</feature>
<evidence type="ECO:0000259" key="17">
    <source>
        <dbReference type="PROSITE" id="PS50109"/>
    </source>
</evidence>
<comment type="catalytic activity">
    <reaction evidence="1">
        <text>ATP + protein L-histidine = ADP + protein N-phospho-L-histidine.</text>
        <dbReference type="EC" id="2.7.13.3"/>
    </reaction>
</comment>
<dbReference type="Pfam" id="PF02518">
    <property type="entry name" value="HATPase_c"/>
    <property type="match status" value="1"/>
</dbReference>
<evidence type="ECO:0000256" key="4">
    <source>
        <dbReference type="ARBA" id="ARBA00022475"/>
    </source>
</evidence>
<evidence type="ECO:0000256" key="16">
    <source>
        <dbReference type="SAM" id="Phobius"/>
    </source>
</evidence>
<dbReference type="InterPro" id="IPR005467">
    <property type="entry name" value="His_kinase_dom"/>
</dbReference>
<keyword evidence="20" id="KW-1185">Reference proteome</keyword>
<feature type="domain" description="HAMP" evidence="18">
    <location>
        <begin position="252"/>
        <end position="304"/>
    </location>
</feature>
<dbReference type="InterPro" id="IPR036097">
    <property type="entry name" value="HisK_dim/P_sf"/>
</dbReference>
<keyword evidence="8" id="KW-0547">Nucleotide-binding</keyword>
<evidence type="ECO:0000256" key="8">
    <source>
        <dbReference type="ARBA" id="ARBA00022741"/>
    </source>
</evidence>
<dbReference type="EC" id="2.7.13.3" evidence="3"/>
<evidence type="ECO:0000313" key="19">
    <source>
        <dbReference type="EMBL" id="MBC5681288.1"/>
    </source>
</evidence>
<evidence type="ECO:0000256" key="12">
    <source>
        <dbReference type="ARBA" id="ARBA00023012"/>
    </source>
</evidence>
<evidence type="ECO:0000256" key="14">
    <source>
        <dbReference type="SAM" id="Coils"/>
    </source>
</evidence>
<sequence>MGRHSIKFKITLMLTIIISSLLVLLMILNSTMSEKFYLNGRRKQMLEGYTYINNTIVSYTGGTLGKDEMQDKIEQFASGAAISVIVINSDWTTLYTNCNGEAEMVERLRMSMFNRDVFGKQDSYDNSNIQDDKQQDDKQQPSDDDIKDDDKKFPMKDRNGGSLSINMEQSGIAEKREIIKETDKYTLQKVYDERLSDDYYELWGTLDNGCSIMMRVAIQGIKDNVSIFNKFVTYIGLVVLAAGIAAAYVLSGYISKPIKELSNLAERMADMDFDARYTGSDKGEIGILGKSMNNMSEKLEQNISQLKTANLELKKDIDKKEKLEQMRSDFLSNVSHELKTPIALIQGYAEGLKEGISDDPESMEFYCDVIIDESNKMNEMVKKLLTLNQIEFGDEETVLERFDIVELLNSVISANTLRASQKDISITFSAPEKNMYVWADEYKIEEVVTNYISNAINHCDFDMKIVVRTQRIGDNIRVFVFNTGKHIPDEDIDNIWIKFYKVDKARTREYGGNGIGLSIVKAIMDSLGKECGVMNVDGGVEFWFDLDAKA</sequence>
<dbReference type="SMART" id="SM00388">
    <property type="entry name" value="HisKA"/>
    <property type="match status" value="1"/>
</dbReference>
<dbReference type="Gene3D" id="1.10.287.130">
    <property type="match status" value="1"/>
</dbReference>
<keyword evidence="5" id="KW-0597">Phosphoprotein</keyword>
<reference evidence="19 20" key="1">
    <citation type="submission" date="2020-08" db="EMBL/GenBank/DDBJ databases">
        <title>Genome public.</title>
        <authorList>
            <person name="Liu C."/>
            <person name="Sun Q."/>
        </authorList>
    </citation>
    <scope>NUCLEOTIDE SEQUENCE [LARGE SCALE GENOMIC DNA]</scope>
    <source>
        <strain evidence="19 20">NSJ-43</strain>
    </source>
</reference>
<evidence type="ECO:0000256" key="15">
    <source>
        <dbReference type="SAM" id="MobiDB-lite"/>
    </source>
</evidence>
<dbReference type="SUPFAM" id="SSF47384">
    <property type="entry name" value="Homodimeric domain of signal transducing histidine kinase"/>
    <property type="match status" value="1"/>
</dbReference>
<dbReference type="SUPFAM" id="SSF55874">
    <property type="entry name" value="ATPase domain of HSP90 chaperone/DNA topoisomerase II/histidine kinase"/>
    <property type="match status" value="1"/>
</dbReference>
<organism evidence="19 20">
    <name type="scientific">Lachnospira hominis</name>
    <name type="common">ex Liu et al. 2021</name>
    <dbReference type="NCBI Taxonomy" id="2763051"/>
    <lineage>
        <taxon>Bacteria</taxon>
        <taxon>Bacillati</taxon>
        <taxon>Bacillota</taxon>
        <taxon>Clostridia</taxon>
        <taxon>Lachnospirales</taxon>
        <taxon>Lachnospiraceae</taxon>
        <taxon>Lachnospira</taxon>
    </lineage>
</organism>
<dbReference type="InterPro" id="IPR036890">
    <property type="entry name" value="HATPase_C_sf"/>
</dbReference>
<keyword evidence="7 16" id="KW-0812">Transmembrane</keyword>
<dbReference type="PANTHER" id="PTHR45528">
    <property type="entry name" value="SENSOR HISTIDINE KINASE CPXA"/>
    <property type="match status" value="1"/>
</dbReference>
<evidence type="ECO:0000256" key="6">
    <source>
        <dbReference type="ARBA" id="ARBA00022679"/>
    </source>
</evidence>
<gene>
    <name evidence="19" type="ORF">H8S01_09975</name>
</gene>
<comment type="subcellular location">
    <subcellularLocation>
        <location evidence="2">Cell membrane</location>
        <topology evidence="2">Multi-pass membrane protein</topology>
    </subcellularLocation>
</comment>
<keyword evidence="4" id="KW-1003">Cell membrane</keyword>
<dbReference type="SMART" id="SM00304">
    <property type="entry name" value="HAMP"/>
    <property type="match status" value="1"/>
</dbReference>
<feature type="coiled-coil region" evidence="14">
    <location>
        <begin position="292"/>
        <end position="326"/>
    </location>
</feature>
<dbReference type="Pfam" id="PF00512">
    <property type="entry name" value="HisKA"/>
    <property type="match status" value="1"/>
</dbReference>
<dbReference type="PROSITE" id="PS50885">
    <property type="entry name" value="HAMP"/>
    <property type="match status" value="1"/>
</dbReference>
<dbReference type="RefSeq" id="WP_186837080.1">
    <property type="nucleotide sequence ID" value="NZ_JACOPD010000006.1"/>
</dbReference>
<evidence type="ECO:0000256" key="3">
    <source>
        <dbReference type="ARBA" id="ARBA00012438"/>
    </source>
</evidence>
<dbReference type="Gene3D" id="3.30.565.10">
    <property type="entry name" value="Histidine kinase-like ATPase, C-terminal domain"/>
    <property type="match status" value="1"/>
</dbReference>
<dbReference type="Proteomes" id="UP000628463">
    <property type="component" value="Unassembled WGS sequence"/>
</dbReference>
<dbReference type="PROSITE" id="PS50109">
    <property type="entry name" value="HIS_KIN"/>
    <property type="match status" value="1"/>
</dbReference>
<dbReference type="SMART" id="SM00387">
    <property type="entry name" value="HATPase_c"/>
    <property type="match status" value="1"/>
</dbReference>
<dbReference type="InterPro" id="IPR003661">
    <property type="entry name" value="HisK_dim/P_dom"/>
</dbReference>
<dbReference type="InterPro" id="IPR050398">
    <property type="entry name" value="HssS/ArlS-like"/>
</dbReference>